<accession>A0A9N9RVH5</accession>
<dbReference type="InterPro" id="IPR001394">
    <property type="entry name" value="Peptidase_C19_UCH"/>
</dbReference>
<feature type="region of interest" description="Disordered" evidence="6">
    <location>
        <begin position="1648"/>
        <end position="1667"/>
    </location>
</feature>
<sequence length="2610" mass="297604">MTYDTRSSGVRSTTTDASSESQQQANQQQSEATTSEQNELSPEDLIASFPVAKLHSLNSKINSPRWVVPVLPDQELECLLNYAIKLSQAGVDYECEPCVRFYRDGLTVSFTKILTDDAVSSWKLNIHNNILMLCGKLLHLCALHMKIDNPCLLDLLAIVLDAENKFHTHNAARQSELFSVQGASVEGLWGTLLDNQTFAKSPIEPRQARGWLVDLINRFGQFGGFDNFLERFNSGIALMIKNKSPSTTEELADIPQTSSGCTSSLSLSEEASKMKTSTISSSGTNSTSTSLLLEENSKLTLPVIHLLLRPFAQCHELLTQKTIEKYFQPIWEPLIEILDNLSDDELKRDAKLEGKNDLVNGIIKSSRLLMSHSPNAENLIKDLEMCRLKIILRVLQISSFNGKMNALNEINKLLSYVCYYPHRQQSDDEVDTLTAEKMAKWIKETDVLGIVLKDSLHQPQYVEKLEKILRFLIKEKTLTLDDLAAVWRSQAGKHEAIVKNVHDLLAKLAWDFNAEQLDYLFECFQTSMKTANKKQRERLLELNRRLAEDDKNGVMADKVLKLFWSLAHSPEVPPEVLDQALASHVKILDYSCSQDKDAQKPIWLNKCVEELKSNDDWVLPALRLIREICCLYEPTPNHVPRIHSMSNRQHVIDRLQNDHMLVILVTNSLTKYMEKIRELVRTNKNLKPMEILLDKRYPHPQQIQERLDFLKFLLKDGQLWLCADQAKQIWQCLAVNAAFQSDREECFRWFGKLMGDEPDLDPGINKEFFENNILQLDPQLLTESGIKCFERFFKAVNSKEEKLKQKHRGYVLDDEDLIGKDYLWRVITLSGDEIAYKAIELLKEVSTALGPRLQENIAEFHENFISDCCDKIRISYDRILMIKKALEESSKEHKELEARKIMEADVICRILRVMHEYIKECDRVFTGERMCLSLSRASRGKHICLFIRFQTNGRQLDDIEVTTHTNETVISFKRNLLKRLKGTSINNIKIDLFNNNGELIEISDDRHPLSMYNIRDKTVINVKLSPLGTALASSPDSSSSTSSTGSPPRPCLDLQRTESETTLPGVIISTKHQYTEFFLQIHQLGSELQHNNLRECARTLLHLLPLDSLTVSQINQMCINKFFGMGEKSDNQMGDGLLPESLFLSPDAAHVLYNLEVLQALLMPALDPHSDSTMRLQLAWLHSGVAHFILDLLTKNNFMPKADVYCKRAAYQCVLKLVKLFLFIMGYVLSRVGDEPLPMDGIRTQVEILKQTLSTIVCNSDHTMRAIASKLAQNISDEMLSESPEGENCRTLFASALQWSLPDVSTLKSLVHLSWAASTSSFHLLTSPSELGNENGLPEALDFAVCKEALEVLCFGLVLNHNGYEALSRDPNWSNFITSLVLINGSRHIRQTASEQIFYMCTYCSSDKRPFIFMVKLLIEILKTKVTTYSATCSEFFQLFCRVLRFGCSYSWPLKTCDNLLMQEIEWIRSIRDNVKLTGETGVHDDLLEGRLNLTKDLMSYLSFEVKPQLSNLIVEIVDDFIFPASKQYLYYRRKANLPDLNAPPPVCRNPHTISAACDLLVALCTNSVPNMKLLVNTLLDMFCFEVEPLQEWEYLPAVGPRLKGGFCGLKNAGATCYMNSVIQQLFMVPSLRLGILGASGACNDPNEDFSGEMENRSVGNEEDSSGRKSYNVGILKHVQAIFAHLSHSALQFYIPRGLWTHFKLQGEPVNLREQQDAVEFFMSLFESLDEGLKALGHSQLMGATLGGLFSDQKICQECPHRYSKEEPFSAFSIDIRNHSSLTDSLEQYVKGELLEGADAYHCDKCDKKVVTVKRTCVRKLPPVLAIQLKRFEYDYERVCAIKFNDYFEFPRFLDMEPYTVSGLAKMEGEIVDLEEGEEESQPTKYQLTGIVVHSGQASGGHYYSYILHKNENGAEQWYKFDDGEVSECKMHEDEELKAQCFGGDYMGEVYDNNLKRMQFRRQKRWWNAYMLFYTRIDHNQTIYKPCIEQLSLAESKNCILPMPAPIEKSLRFQNIRFLHARSLFSSEFFGFIRNLVSCSIPARIEKITSTTEELSLLSIQLASQFLFQFGFKTKKTLRGAAIEWFEAISPHIRHSVLVRRWFAQNALLSPPNRLAEYILVASSLDIRTIFVKIVVFFCHFASQDEPLPNYDGSNLCEQVLHAVLKLLILEASDYGKHLPHFFSLFLTYAGLGVHERHQLLKLNVPAIFMKVALDEGPGPPIKYQYPELQKLHQCVSILVRSSDISSRCQSSSRDIPIKPNIYVDPKVPYDQLLPLSGEAEELLLNRTSYIKKLIEDTNVGEEGVKLLQYCSWENPQFSQALLTELLWHCGFAYWHDMRHHTDLLLHILLIEDSWQHHRIHNALIGFPEDREGLLETIQRNRLNYQKRAYQCIKCLVHLFRKSPVALNMLHGNPTIAQAWSHAVEWLHDELERQRGVASQYNYSSWSPPAQSNENTNSFVLERSQSAKNILQMAFELCPEEEQEEPNDSEVETNEEYPQQPNTKVIKETTNEIVSNSPSVTSTEPQSSNTEVATDEEALNRITEKLGTMKILKTRQVQECEEETSSTMTSATILENDLPDSENEIGKIVNNTVQPTNTVQSGVVNQEQKS</sequence>
<dbReference type="Pfam" id="PF12030">
    <property type="entry name" value="DUF3517"/>
    <property type="match status" value="1"/>
</dbReference>
<reference evidence="9" key="1">
    <citation type="submission" date="2022-01" db="EMBL/GenBank/DDBJ databases">
        <authorList>
            <person name="King R."/>
        </authorList>
    </citation>
    <scope>NUCLEOTIDE SEQUENCE</scope>
</reference>
<feature type="region of interest" description="Disordered" evidence="6">
    <location>
        <begin position="2480"/>
        <end position="2537"/>
    </location>
</feature>
<dbReference type="PROSITE" id="PS00972">
    <property type="entry name" value="USP_1"/>
    <property type="match status" value="1"/>
</dbReference>
<dbReference type="FunFam" id="3.90.70.10:FF:000007">
    <property type="entry name" value="Probable ubiquitin carboxyl-terminal hydrolase FAF-X"/>
    <property type="match status" value="1"/>
</dbReference>
<feature type="compositionally biased region" description="Polar residues" evidence="6">
    <location>
        <begin position="2511"/>
        <end position="2532"/>
    </location>
</feature>
<evidence type="ECO:0000259" key="7">
    <source>
        <dbReference type="PROSITE" id="PS50053"/>
    </source>
</evidence>
<evidence type="ECO:0000259" key="8">
    <source>
        <dbReference type="PROSITE" id="PS50235"/>
    </source>
</evidence>
<evidence type="ECO:0008006" key="11">
    <source>
        <dbReference type="Google" id="ProtNLM"/>
    </source>
</evidence>
<dbReference type="GO" id="GO:0006508">
    <property type="term" value="P:proteolysis"/>
    <property type="evidence" value="ECO:0007669"/>
    <property type="project" value="UniProtKB-KW"/>
</dbReference>
<gene>
    <name evidence="9" type="ORF">CHIRRI_LOCUS7363</name>
</gene>
<dbReference type="OrthoDB" id="289038at2759"/>
<evidence type="ECO:0000256" key="2">
    <source>
        <dbReference type="ARBA" id="ARBA00022553"/>
    </source>
</evidence>
<keyword evidence="10" id="KW-1185">Reference proteome</keyword>
<feature type="compositionally biased region" description="Acidic residues" evidence="6">
    <location>
        <begin position="2480"/>
        <end position="2495"/>
    </location>
</feature>
<dbReference type="SUPFAM" id="SSF54001">
    <property type="entry name" value="Cysteine proteinases"/>
    <property type="match status" value="1"/>
</dbReference>
<dbReference type="PANTHER" id="PTHR24006">
    <property type="entry name" value="UBIQUITIN CARBOXYL-TERMINAL HYDROLASE"/>
    <property type="match status" value="1"/>
</dbReference>
<dbReference type="PROSITE" id="PS50235">
    <property type="entry name" value="USP_3"/>
    <property type="match status" value="1"/>
</dbReference>
<comment type="similarity">
    <text evidence="1">Belongs to the peptidase C19 family.</text>
</comment>
<dbReference type="InterPro" id="IPR000626">
    <property type="entry name" value="Ubiquitin-like_dom"/>
</dbReference>
<dbReference type="EMBL" id="OU895878">
    <property type="protein sequence ID" value="CAG9804480.1"/>
    <property type="molecule type" value="Genomic_DNA"/>
</dbReference>
<feature type="region of interest" description="Disordered" evidence="6">
    <location>
        <begin position="1"/>
        <end position="40"/>
    </location>
</feature>
<dbReference type="PROSITE" id="PS50053">
    <property type="entry name" value="UBIQUITIN_2"/>
    <property type="match status" value="1"/>
</dbReference>
<dbReference type="PANTHER" id="PTHR24006:SF925">
    <property type="entry name" value="UBIQUITINYL HYDROLASE 1"/>
    <property type="match status" value="1"/>
</dbReference>
<dbReference type="InterPro" id="IPR050164">
    <property type="entry name" value="Peptidase_C19"/>
</dbReference>
<dbReference type="GO" id="GO:0016579">
    <property type="term" value="P:protein deubiquitination"/>
    <property type="evidence" value="ECO:0007669"/>
    <property type="project" value="InterPro"/>
</dbReference>
<dbReference type="InterPro" id="IPR028889">
    <property type="entry name" value="USP"/>
</dbReference>
<dbReference type="Pfam" id="PF25010">
    <property type="entry name" value="ARM_UBP24_USP9X-Y"/>
    <property type="match status" value="1"/>
</dbReference>
<dbReference type="GO" id="GO:0005829">
    <property type="term" value="C:cytosol"/>
    <property type="evidence" value="ECO:0007669"/>
    <property type="project" value="TreeGrafter"/>
</dbReference>
<dbReference type="Pfam" id="PF00443">
    <property type="entry name" value="UCH"/>
    <property type="match status" value="1"/>
</dbReference>
<dbReference type="InterPro" id="IPR056850">
    <property type="entry name" value="ARM_UBP34_24_USP9X_Y"/>
</dbReference>
<evidence type="ECO:0000256" key="5">
    <source>
        <dbReference type="ARBA" id="ARBA00022801"/>
    </source>
</evidence>
<dbReference type="Gene3D" id="3.10.20.90">
    <property type="entry name" value="Phosphatidylinositol 3-kinase Catalytic Subunit, Chain A, domain 1"/>
    <property type="match status" value="1"/>
</dbReference>
<evidence type="ECO:0000313" key="10">
    <source>
        <dbReference type="Proteomes" id="UP001153620"/>
    </source>
</evidence>
<dbReference type="GO" id="GO:0005634">
    <property type="term" value="C:nucleus"/>
    <property type="evidence" value="ECO:0007669"/>
    <property type="project" value="TreeGrafter"/>
</dbReference>
<dbReference type="InterPro" id="IPR055176">
    <property type="entry name" value="UBP24/USP9X/USP9Y_UBL"/>
</dbReference>
<feature type="region of interest" description="Disordered" evidence="6">
    <location>
        <begin position="2561"/>
        <end position="2581"/>
    </location>
</feature>
<organism evidence="9 10">
    <name type="scientific">Chironomus riparius</name>
    <dbReference type="NCBI Taxonomy" id="315576"/>
    <lineage>
        <taxon>Eukaryota</taxon>
        <taxon>Metazoa</taxon>
        <taxon>Ecdysozoa</taxon>
        <taxon>Arthropoda</taxon>
        <taxon>Hexapoda</taxon>
        <taxon>Insecta</taxon>
        <taxon>Pterygota</taxon>
        <taxon>Neoptera</taxon>
        <taxon>Endopterygota</taxon>
        <taxon>Diptera</taxon>
        <taxon>Nematocera</taxon>
        <taxon>Chironomoidea</taxon>
        <taxon>Chironomidae</taxon>
        <taxon>Chironominae</taxon>
        <taxon>Chironomus</taxon>
    </lineage>
</organism>
<reference evidence="9" key="2">
    <citation type="submission" date="2022-10" db="EMBL/GenBank/DDBJ databases">
        <authorList>
            <consortium name="ENA_rothamsted_submissions"/>
            <consortium name="culmorum"/>
            <person name="King R."/>
        </authorList>
    </citation>
    <scope>NUCLEOTIDE SEQUENCE</scope>
</reference>
<feature type="region of interest" description="Disordered" evidence="6">
    <location>
        <begin position="1031"/>
        <end position="1056"/>
    </location>
</feature>
<dbReference type="Pfam" id="PF22900">
    <property type="entry name" value="UCH_UBL1"/>
    <property type="match status" value="1"/>
</dbReference>
<keyword evidence="3" id="KW-0645">Protease</keyword>
<protein>
    <recommendedName>
        <fullName evidence="11">Ubiquitinyl hydrolase 1</fullName>
    </recommendedName>
</protein>
<dbReference type="Proteomes" id="UP001153620">
    <property type="component" value="Chromosome 2"/>
</dbReference>
<evidence type="ECO:0000256" key="3">
    <source>
        <dbReference type="ARBA" id="ARBA00022670"/>
    </source>
</evidence>
<feature type="domain" description="Ubiquitin-like" evidence="7">
    <location>
        <begin position="943"/>
        <end position="1029"/>
    </location>
</feature>
<keyword evidence="5" id="KW-0378">Hydrolase</keyword>
<keyword evidence="2" id="KW-0597">Phosphoprotein</keyword>
<dbReference type="InterPro" id="IPR018200">
    <property type="entry name" value="USP_CS"/>
</dbReference>
<dbReference type="GO" id="GO:0016477">
    <property type="term" value="P:cell migration"/>
    <property type="evidence" value="ECO:0007669"/>
    <property type="project" value="TreeGrafter"/>
</dbReference>
<evidence type="ECO:0000256" key="4">
    <source>
        <dbReference type="ARBA" id="ARBA00022786"/>
    </source>
</evidence>
<evidence type="ECO:0000256" key="6">
    <source>
        <dbReference type="SAM" id="MobiDB-lite"/>
    </source>
</evidence>
<keyword evidence="4" id="KW-0833">Ubl conjugation pathway</keyword>
<name>A0A9N9RVH5_9DIPT</name>
<feature type="compositionally biased region" description="Low complexity" evidence="6">
    <location>
        <begin position="17"/>
        <end position="35"/>
    </location>
</feature>
<dbReference type="GO" id="GO:0004843">
    <property type="term" value="F:cysteine-type deubiquitinase activity"/>
    <property type="evidence" value="ECO:0007669"/>
    <property type="project" value="InterPro"/>
</dbReference>
<feature type="compositionally biased region" description="Low complexity" evidence="6">
    <location>
        <begin position="1033"/>
        <end position="1046"/>
    </location>
</feature>
<feature type="domain" description="USP" evidence="8">
    <location>
        <begin position="1608"/>
        <end position="1977"/>
    </location>
</feature>
<feature type="compositionally biased region" description="Polar residues" evidence="6">
    <location>
        <begin position="1"/>
        <end position="16"/>
    </location>
</feature>
<dbReference type="PROSITE" id="PS00973">
    <property type="entry name" value="USP_2"/>
    <property type="match status" value="1"/>
</dbReference>
<dbReference type="InterPro" id="IPR038765">
    <property type="entry name" value="Papain-like_cys_pep_sf"/>
</dbReference>
<evidence type="ECO:0000313" key="9">
    <source>
        <dbReference type="EMBL" id="CAG9804480.1"/>
    </source>
</evidence>
<evidence type="ECO:0000256" key="1">
    <source>
        <dbReference type="ARBA" id="ARBA00009085"/>
    </source>
</evidence>
<proteinExistence type="inferred from homology"/>
<dbReference type="CDD" id="cd02659">
    <property type="entry name" value="peptidase_C19C"/>
    <property type="match status" value="1"/>
</dbReference>
<dbReference type="InterPro" id="IPR021905">
    <property type="entry name" value="DUF3517"/>
</dbReference>
<dbReference type="Gene3D" id="3.90.70.10">
    <property type="entry name" value="Cysteine proteinases"/>
    <property type="match status" value="1"/>
</dbReference>